<name>A0A060QM45_9PROT</name>
<sequence>MKPNSILARIDGRDNCQSDELSAIHRDKSSNQCGYIVRNYI</sequence>
<reference evidence="1 2" key="1">
    <citation type="journal article" date="2014" name="Genome Biol. Evol.">
        <title>Acetic acid bacteria genomes reveal functional traits for adaptation to life in insect guts.</title>
        <authorList>
            <person name="Chouaia B."/>
            <person name="Gaiarsa S."/>
            <person name="Crotti E."/>
            <person name="Comandatore F."/>
            <person name="Degli Esposti M."/>
            <person name="Ricci I."/>
            <person name="Alma A."/>
            <person name="Favia G."/>
            <person name="Bandi C."/>
            <person name="Daffonchio D."/>
        </authorList>
    </citation>
    <scope>NUCLEOTIDE SEQUENCE [LARGE SCALE GENOMIC DNA]</scope>
    <source>
        <strain evidence="1 2">SF2.1</strain>
    </source>
</reference>
<accession>A0A060QM45</accession>
<protein>
    <submittedName>
        <fullName evidence="1">Uncharacterized protein</fullName>
    </submittedName>
</protein>
<reference evidence="1 2" key="2">
    <citation type="journal article" date="2014" name="PLoS ONE">
        <title>Evolution of mitochondria reconstructed from the energy metabolism of living bacteria.</title>
        <authorList>
            <person name="Degli Esposti M."/>
            <person name="Chouaia B."/>
            <person name="Comandatore F."/>
            <person name="Crotti E."/>
            <person name="Sassera D."/>
            <person name="Lievens P.M."/>
            <person name="Daffonchio D."/>
            <person name="Bandi C."/>
        </authorList>
    </citation>
    <scope>NUCLEOTIDE SEQUENCE [LARGE SCALE GENOMIC DNA]</scope>
    <source>
        <strain evidence="1 2">SF2.1</strain>
    </source>
</reference>
<organism evidence="1 2">
    <name type="scientific">Asaia bogorensis</name>
    <dbReference type="NCBI Taxonomy" id="91915"/>
    <lineage>
        <taxon>Bacteria</taxon>
        <taxon>Pseudomonadati</taxon>
        <taxon>Pseudomonadota</taxon>
        <taxon>Alphaproteobacteria</taxon>
        <taxon>Acetobacterales</taxon>
        <taxon>Acetobacteraceae</taxon>
        <taxon>Asaia</taxon>
    </lineage>
</organism>
<comment type="caution">
    <text evidence="1">The sequence shown here is derived from an EMBL/GenBank/DDBJ whole genome shotgun (WGS) entry which is preliminary data.</text>
</comment>
<dbReference type="AlphaFoldDB" id="A0A060QM45"/>
<dbReference type="Proteomes" id="UP000027583">
    <property type="component" value="Unassembled WGS sequence"/>
</dbReference>
<dbReference type="EMBL" id="CBLX010000024">
    <property type="protein sequence ID" value="CDG40902.1"/>
    <property type="molecule type" value="Genomic_DNA"/>
</dbReference>
<proteinExistence type="predicted"/>
<evidence type="ECO:0000313" key="1">
    <source>
        <dbReference type="EMBL" id="CDG40902.1"/>
    </source>
</evidence>
<gene>
    <name evidence="1" type="ORF">ASAP_2857</name>
</gene>
<evidence type="ECO:0000313" key="2">
    <source>
        <dbReference type="Proteomes" id="UP000027583"/>
    </source>
</evidence>